<reference evidence="2 3" key="1">
    <citation type="submission" date="2017-04" db="EMBL/GenBank/DDBJ databases">
        <title>Draft genome sequence of Marssonina coronaria NL1: causal agent of apple blotch.</title>
        <authorList>
            <person name="Cheng Q."/>
        </authorList>
    </citation>
    <scope>NUCLEOTIDE SEQUENCE [LARGE SCALE GENOMIC DNA]</scope>
    <source>
        <strain evidence="2 3">NL1</strain>
    </source>
</reference>
<organism evidence="2 3">
    <name type="scientific">Diplocarpon coronariae</name>
    <dbReference type="NCBI Taxonomy" id="2795749"/>
    <lineage>
        <taxon>Eukaryota</taxon>
        <taxon>Fungi</taxon>
        <taxon>Dikarya</taxon>
        <taxon>Ascomycota</taxon>
        <taxon>Pezizomycotina</taxon>
        <taxon>Leotiomycetes</taxon>
        <taxon>Helotiales</taxon>
        <taxon>Drepanopezizaceae</taxon>
        <taxon>Diplocarpon</taxon>
    </lineage>
</organism>
<dbReference type="EMBL" id="MZNU01000240">
    <property type="protein sequence ID" value="OWP02277.1"/>
    <property type="molecule type" value="Genomic_DNA"/>
</dbReference>
<keyword evidence="1" id="KW-0732">Signal</keyword>
<dbReference type="OrthoDB" id="3562476at2759"/>
<dbReference type="AlphaFoldDB" id="A0A218Z2M4"/>
<keyword evidence="3" id="KW-1185">Reference proteome</keyword>
<evidence type="ECO:0000313" key="3">
    <source>
        <dbReference type="Proteomes" id="UP000242519"/>
    </source>
</evidence>
<dbReference type="InParanoid" id="A0A218Z2M4"/>
<sequence length="129" mass="13232">MKTSTSCSVALAALLSFASALPSSRAQLSARIPAEGAPASVSVTLRGATPEAFYTLSVPLNAPAGESTPTASQDPGRLSISYVEYDHSIATCIFYGVDGKDAAAAVVVESNNQLGPPQTIHAVWCTPVH</sequence>
<evidence type="ECO:0000313" key="2">
    <source>
        <dbReference type="EMBL" id="OWP02277.1"/>
    </source>
</evidence>
<name>A0A218Z2M4_9HELO</name>
<accession>A0A218Z2M4</accession>
<dbReference type="Proteomes" id="UP000242519">
    <property type="component" value="Unassembled WGS sequence"/>
</dbReference>
<evidence type="ECO:0000256" key="1">
    <source>
        <dbReference type="SAM" id="SignalP"/>
    </source>
</evidence>
<protein>
    <submittedName>
        <fullName evidence="2">Uncharacterized protein</fullName>
    </submittedName>
</protein>
<feature type="chain" id="PRO_5013143717" evidence="1">
    <location>
        <begin position="21"/>
        <end position="129"/>
    </location>
</feature>
<proteinExistence type="predicted"/>
<feature type="signal peptide" evidence="1">
    <location>
        <begin position="1"/>
        <end position="20"/>
    </location>
</feature>
<gene>
    <name evidence="2" type="ORF">B2J93_1239</name>
</gene>
<comment type="caution">
    <text evidence="2">The sequence shown here is derived from an EMBL/GenBank/DDBJ whole genome shotgun (WGS) entry which is preliminary data.</text>
</comment>